<proteinExistence type="predicted"/>
<dbReference type="InterPro" id="IPR027417">
    <property type="entry name" value="P-loop_NTPase"/>
</dbReference>
<dbReference type="Pfam" id="PF00488">
    <property type="entry name" value="MutS_V"/>
    <property type="match status" value="1"/>
</dbReference>
<dbReference type="SMART" id="SM00534">
    <property type="entry name" value="MUTSac"/>
    <property type="match status" value="1"/>
</dbReference>
<dbReference type="InterPro" id="IPR000432">
    <property type="entry name" value="DNA_mismatch_repair_MutS_C"/>
</dbReference>
<evidence type="ECO:0000313" key="4">
    <source>
        <dbReference type="EMBL" id="BDI31369.1"/>
    </source>
</evidence>
<accession>A0A402CYE3</accession>
<keyword evidence="1" id="KW-0547">Nucleotide-binding</keyword>
<dbReference type="InterPro" id="IPR045076">
    <property type="entry name" value="MutS"/>
</dbReference>
<keyword evidence="2" id="KW-0067">ATP-binding</keyword>
<sequence length="602" mass="65927">MITESRPTVHSPQSEYQSRFDRFQAQAQQLSRQDNRLALWRFLSFAAGLAACWPALFTHSAPAWLPAPFAAVFVALWIVHERVGRNLERANRAVSHYQKALDRLQGRWAGKGNDGARFLDPRHPYAIDLDVYGRNSLFERICAVRTKMGEETLARWLSASAAPEAIRMRQEAVRELTANADLREELALLAETDLKAPLDQLAAWATSAPLPNLTRLRAIAAALTLAAIVTGIYFLAGGSLVPLLIVVGVEIAFSMPTLSSVRAVIKAVDRPARNLKTLSAVLSYVDRQSFQSPMLQSMQARVRTSGRGPAAQVDHLHDLMSYLSVTSNPFFALIAAVLMWTHHFGLAIEAWRQANGENLIAWLQIVGEFEALLSLSGYAYENPDDIYPEIETAQTAYRATGLSHPLLLAGVAVRNDLSLSDETQRLLILSGSNMSGKSTLMRAVGANAVLALCGAPVRATSLRISPMQIGASIRTQDSLEDGVSRFYAEIQRLQEIVTLSKDNKHPLLYLLDEIMHGTNSHDRLIGAEAVLRALSARGSLGMATTHDLALARIAADSALAAANVHLEDQIIDGKMSFDYQLRPGVVEKSNALELMRAVGLEV</sequence>
<dbReference type="KEGG" id="ccot:CCAX7_34200"/>
<dbReference type="Gene3D" id="3.40.50.300">
    <property type="entry name" value="P-loop containing nucleotide triphosphate hydrolases"/>
    <property type="match status" value="1"/>
</dbReference>
<dbReference type="PANTHER" id="PTHR11361">
    <property type="entry name" value="DNA MISMATCH REPAIR PROTEIN MUTS FAMILY MEMBER"/>
    <property type="match status" value="1"/>
</dbReference>
<evidence type="ECO:0000256" key="1">
    <source>
        <dbReference type="ARBA" id="ARBA00022741"/>
    </source>
</evidence>
<dbReference type="GO" id="GO:0005829">
    <property type="term" value="C:cytosol"/>
    <property type="evidence" value="ECO:0007669"/>
    <property type="project" value="TreeGrafter"/>
</dbReference>
<dbReference type="EMBL" id="AP025739">
    <property type="protein sequence ID" value="BDI31369.1"/>
    <property type="molecule type" value="Genomic_DNA"/>
</dbReference>
<dbReference type="GO" id="GO:0006298">
    <property type="term" value="P:mismatch repair"/>
    <property type="evidence" value="ECO:0007669"/>
    <property type="project" value="InterPro"/>
</dbReference>
<dbReference type="GO" id="GO:0005524">
    <property type="term" value="F:ATP binding"/>
    <property type="evidence" value="ECO:0007669"/>
    <property type="project" value="UniProtKB-KW"/>
</dbReference>
<dbReference type="SUPFAM" id="SSF48334">
    <property type="entry name" value="DNA repair protein MutS, domain III"/>
    <property type="match status" value="1"/>
</dbReference>
<gene>
    <name evidence="4" type="ORF">CCAX7_34200</name>
</gene>
<dbReference type="GO" id="GO:0030983">
    <property type="term" value="F:mismatched DNA binding"/>
    <property type="evidence" value="ECO:0007669"/>
    <property type="project" value="InterPro"/>
</dbReference>
<protein>
    <submittedName>
        <fullName evidence="4">DNA mismatch repair protein</fullName>
    </submittedName>
</protein>
<dbReference type="Proteomes" id="UP000287394">
    <property type="component" value="Chromosome"/>
</dbReference>
<evidence type="ECO:0000256" key="3">
    <source>
        <dbReference type="ARBA" id="ARBA00023125"/>
    </source>
</evidence>
<dbReference type="SUPFAM" id="SSF52540">
    <property type="entry name" value="P-loop containing nucleoside triphosphate hydrolases"/>
    <property type="match status" value="1"/>
</dbReference>
<dbReference type="Gene3D" id="1.10.1420.10">
    <property type="match status" value="1"/>
</dbReference>
<reference evidence="4 5" key="1">
    <citation type="journal article" date="2019" name="Int. J. Syst. Evol. Microbiol.">
        <title>Capsulimonas corticalis gen. nov., sp. nov., an aerobic capsulated bacterium, of a novel bacterial order, Capsulimonadales ord. nov., of the class Armatimonadia of the phylum Armatimonadetes.</title>
        <authorList>
            <person name="Li J."/>
            <person name="Kudo C."/>
            <person name="Tonouchi A."/>
        </authorList>
    </citation>
    <scope>NUCLEOTIDE SEQUENCE [LARGE SCALE GENOMIC DNA]</scope>
    <source>
        <strain evidence="4 5">AX-7</strain>
    </source>
</reference>
<dbReference type="InterPro" id="IPR036187">
    <property type="entry name" value="DNA_mismatch_repair_MutS_sf"/>
</dbReference>
<keyword evidence="5" id="KW-1185">Reference proteome</keyword>
<dbReference type="AlphaFoldDB" id="A0A402CYE3"/>
<dbReference type="OrthoDB" id="9802448at2"/>
<dbReference type="PANTHER" id="PTHR11361:SF99">
    <property type="entry name" value="DNA MISMATCH REPAIR PROTEIN"/>
    <property type="match status" value="1"/>
</dbReference>
<dbReference type="RefSeq" id="WP_119322346.1">
    <property type="nucleotide sequence ID" value="NZ_AP025739.1"/>
</dbReference>
<name>A0A402CYE3_9BACT</name>
<organism evidence="4 5">
    <name type="scientific">Capsulimonas corticalis</name>
    <dbReference type="NCBI Taxonomy" id="2219043"/>
    <lineage>
        <taxon>Bacteria</taxon>
        <taxon>Bacillati</taxon>
        <taxon>Armatimonadota</taxon>
        <taxon>Armatimonadia</taxon>
        <taxon>Capsulimonadales</taxon>
        <taxon>Capsulimonadaceae</taxon>
        <taxon>Capsulimonas</taxon>
    </lineage>
</organism>
<keyword evidence="3" id="KW-0238">DNA-binding</keyword>
<evidence type="ECO:0000313" key="5">
    <source>
        <dbReference type="Proteomes" id="UP000287394"/>
    </source>
</evidence>
<dbReference type="GO" id="GO:0140664">
    <property type="term" value="F:ATP-dependent DNA damage sensor activity"/>
    <property type="evidence" value="ECO:0007669"/>
    <property type="project" value="InterPro"/>
</dbReference>
<evidence type="ECO:0000256" key="2">
    <source>
        <dbReference type="ARBA" id="ARBA00022840"/>
    </source>
</evidence>